<proteinExistence type="inferred from homology"/>
<feature type="domain" description="Bacterial sugar transferase" evidence="2">
    <location>
        <begin position="1"/>
        <end position="170"/>
    </location>
</feature>
<dbReference type="Proteomes" id="UP000069205">
    <property type="component" value="Chromosome"/>
</dbReference>
<accession>A0A0K2GII4</accession>
<evidence type="ECO:0000259" key="2">
    <source>
        <dbReference type="Pfam" id="PF02397"/>
    </source>
</evidence>
<evidence type="ECO:0000256" key="1">
    <source>
        <dbReference type="ARBA" id="ARBA00006464"/>
    </source>
</evidence>
<keyword evidence="3" id="KW-0808">Transferase</keyword>
<comment type="similarity">
    <text evidence="1">Belongs to the bacterial sugar transferase family.</text>
</comment>
<keyword evidence="4" id="KW-1185">Reference proteome</keyword>
<dbReference type="InterPro" id="IPR003362">
    <property type="entry name" value="Bact_transf"/>
</dbReference>
<reference evidence="3 4" key="1">
    <citation type="journal article" date="2015" name="Proc. Natl. Acad. Sci. U.S.A.">
        <title>Expanded metabolic versatility of ubiquitous nitrite-oxidizing bacteria from the genus Nitrospira.</title>
        <authorList>
            <person name="Koch H."/>
            <person name="Lucker S."/>
            <person name="Albertsen M."/>
            <person name="Kitzinger K."/>
            <person name="Herbold C."/>
            <person name="Spieck E."/>
            <person name="Nielsen P.H."/>
            <person name="Wagner M."/>
            <person name="Daims H."/>
        </authorList>
    </citation>
    <scope>NUCLEOTIDE SEQUENCE [LARGE SCALE GENOMIC DNA]</scope>
    <source>
        <strain evidence="3 4">NSP M-1</strain>
    </source>
</reference>
<dbReference type="STRING" id="42253.NITMOv2_4385"/>
<gene>
    <name evidence="3" type="primary">epsL</name>
    <name evidence="3" type="ORF">NITMOv2_4385</name>
</gene>
<dbReference type="PATRIC" id="fig|42253.5.peg.4327"/>
<protein>
    <submittedName>
        <fullName evidence="3">Putative sugar transferase EpsL</fullName>
        <ecNumber evidence="3">2.-.-.-</ecNumber>
    </submittedName>
</protein>
<sequence>MDLTLIALALPLALPVMGVIAALVWMIHGRPVLFKQLRPGLHGAPFTIYKFRTMREAKDGGPQSDRERLTRFGKILRSTSLDELPELINVIKGEMSLVGPRPLLMEYLDLYTPELRRRHDVLPGITGWAQVNGRNTADWERRFALDLWYVDHQSWLVDVKILLLTVWKVFTRDGVTQPGDPFTIENFKGLPPKHAQR</sequence>
<dbReference type="AlphaFoldDB" id="A0A0K2GII4"/>
<dbReference type="OrthoDB" id="9808602at2"/>
<dbReference type="Pfam" id="PF02397">
    <property type="entry name" value="Bac_transf"/>
    <property type="match status" value="1"/>
</dbReference>
<dbReference type="KEGG" id="nmv:NITMOv2_4385"/>
<dbReference type="PANTHER" id="PTHR30576:SF8">
    <property type="entry name" value="UNDECAPRENYL-PHOSPHATE GALACTOSE PHOSPHOTRANSFERASE"/>
    <property type="match status" value="1"/>
</dbReference>
<evidence type="ECO:0000313" key="3">
    <source>
        <dbReference type="EMBL" id="ALA60760.1"/>
    </source>
</evidence>
<dbReference type="EMBL" id="CP011801">
    <property type="protein sequence ID" value="ALA60760.1"/>
    <property type="molecule type" value="Genomic_DNA"/>
</dbReference>
<organism evidence="3 4">
    <name type="scientific">Nitrospira moscoviensis</name>
    <dbReference type="NCBI Taxonomy" id="42253"/>
    <lineage>
        <taxon>Bacteria</taxon>
        <taxon>Pseudomonadati</taxon>
        <taxon>Nitrospirota</taxon>
        <taxon>Nitrospiria</taxon>
        <taxon>Nitrospirales</taxon>
        <taxon>Nitrospiraceae</taxon>
        <taxon>Nitrospira</taxon>
    </lineage>
</organism>
<name>A0A0K2GII4_NITMO</name>
<dbReference type="PANTHER" id="PTHR30576">
    <property type="entry name" value="COLANIC BIOSYNTHESIS UDP-GLUCOSE LIPID CARRIER TRANSFERASE"/>
    <property type="match status" value="1"/>
</dbReference>
<dbReference type="GO" id="GO:0016780">
    <property type="term" value="F:phosphotransferase activity, for other substituted phosphate groups"/>
    <property type="evidence" value="ECO:0007669"/>
    <property type="project" value="TreeGrafter"/>
</dbReference>
<dbReference type="EC" id="2.-.-.-" evidence="3"/>
<evidence type="ECO:0000313" key="4">
    <source>
        <dbReference type="Proteomes" id="UP000069205"/>
    </source>
</evidence>